<dbReference type="SUPFAM" id="SSF52540">
    <property type="entry name" value="P-loop containing nucleoside triphosphate hydrolases"/>
    <property type="match status" value="1"/>
</dbReference>
<dbReference type="PANTHER" id="PTHR40072">
    <property type="entry name" value="MOLYBDOPTERIN-GUANINE DINUCLEOTIDE BIOSYNTHESIS ADAPTER PROTEIN-RELATED"/>
    <property type="match status" value="1"/>
</dbReference>
<feature type="domain" description="Molybdopterin-guanine dinucleotide biosynthesis protein B (MobB)" evidence="1">
    <location>
        <begin position="5"/>
        <end position="125"/>
    </location>
</feature>
<dbReference type="InterPro" id="IPR004435">
    <property type="entry name" value="MobB_dom"/>
</dbReference>
<evidence type="ECO:0000259" key="1">
    <source>
        <dbReference type="Pfam" id="PF03205"/>
    </source>
</evidence>
<evidence type="ECO:0000313" key="2">
    <source>
        <dbReference type="EMBL" id="QSZ28453.1"/>
    </source>
</evidence>
<name>A0A975AXZ9_9THEO</name>
<dbReference type="GO" id="GO:0006777">
    <property type="term" value="P:Mo-molybdopterin cofactor biosynthetic process"/>
    <property type="evidence" value="ECO:0007669"/>
    <property type="project" value="InterPro"/>
</dbReference>
<dbReference type="GO" id="GO:0005525">
    <property type="term" value="F:GTP binding"/>
    <property type="evidence" value="ECO:0007669"/>
    <property type="project" value="InterPro"/>
</dbReference>
<dbReference type="InterPro" id="IPR027417">
    <property type="entry name" value="P-loop_NTPase"/>
</dbReference>
<reference evidence="2" key="1">
    <citation type="submission" date="2020-08" db="EMBL/GenBank/DDBJ databases">
        <title>Genomic insights into the carbon and energy metabolism of the first obligate autotrophic acetogenic bacterium Aceticella autotrophica gen. nov., sp. nov.</title>
        <authorList>
            <person name="Toshchakov S.V."/>
            <person name="Elcheninov A.G."/>
            <person name="Kublanov I.V."/>
            <person name="Frolov E.N."/>
            <person name="Lebedinsky A.V."/>
        </authorList>
    </citation>
    <scope>NUCLEOTIDE SEQUENCE</scope>
    <source>
        <strain evidence="2">3443-3Ac</strain>
    </source>
</reference>
<dbReference type="EMBL" id="CP060096">
    <property type="protein sequence ID" value="QSZ28453.1"/>
    <property type="molecule type" value="Genomic_DNA"/>
</dbReference>
<proteinExistence type="predicted"/>
<dbReference type="Pfam" id="PF03205">
    <property type="entry name" value="MobB"/>
    <property type="match status" value="1"/>
</dbReference>
<dbReference type="InterPro" id="IPR052539">
    <property type="entry name" value="MGD_biosynthesis_adapter"/>
</dbReference>
<dbReference type="Gene3D" id="3.40.50.300">
    <property type="entry name" value="P-loop containing nucleotide triphosphate hydrolases"/>
    <property type="match status" value="1"/>
</dbReference>
<evidence type="ECO:0000313" key="3">
    <source>
        <dbReference type="Proteomes" id="UP000671913"/>
    </source>
</evidence>
<dbReference type="KEGG" id="aaut:ACETAC_10775"/>
<sequence>MKAFAVSGKKNSGKTTTVENIIKELRNQNYTVGSVKDIHDNVEFDKEGSDTDRHKKAGAQLVTARGVVETDLMFQRRLELDEILNFYSYDYVVLEGFKSFSLPKILCAKSLEEIDELMDKDVFAVSGLIAEKIEEYKGCPVINSIDDVEKLVQLIKDKVGDWSKDMSDYQLTLSIGGKDIAMLPFVQNILLHGITGMLSQLKGYTQKGDIMIKIRR</sequence>
<dbReference type="NCBIfam" id="TIGR00176">
    <property type="entry name" value="mobB"/>
    <property type="match status" value="1"/>
</dbReference>
<dbReference type="Proteomes" id="UP000671913">
    <property type="component" value="Chromosome"/>
</dbReference>
<keyword evidence="3" id="KW-1185">Reference proteome</keyword>
<dbReference type="PANTHER" id="PTHR40072:SF1">
    <property type="entry name" value="MOLYBDOPTERIN-GUANINE DINUCLEOTIDE BIOSYNTHESIS ADAPTER PROTEIN"/>
    <property type="match status" value="1"/>
</dbReference>
<dbReference type="AlphaFoldDB" id="A0A975AXZ9"/>
<protein>
    <submittedName>
        <fullName evidence="2">Molybdopterin-guanine dinucleotide biosynthesis protein B</fullName>
    </submittedName>
</protein>
<gene>
    <name evidence="2" type="primary">mobB</name>
    <name evidence="2" type="ORF">ACETAC_10775</name>
</gene>
<organism evidence="2 3">
    <name type="scientific">Aceticella autotrophica</name>
    <dbReference type="NCBI Taxonomy" id="2755338"/>
    <lineage>
        <taxon>Bacteria</taxon>
        <taxon>Bacillati</taxon>
        <taxon>Bacillota</taxon>
        <taxon>Clostridia</taxon>
        <taxon>Thermoanaerobacterales</taxon>
        <taxon>Thermoanaerobacteraceae</taxon>
        <taxon>Aceticella</taxon>
    </lineage>
</organism>
<accession>A0A975AXZ9</accession>